<protein>
    <submittedName>
        <fullName evidence="8">Ribosomal small subunit Rsm22</fullName>
    </submittedName>
</protein>
<keyword evidence="5" id="KW-0411">Iron-sulfur</keyword>
<evidence type="ECO:0000256" key="6">
    <source>
        <dbReference type="ARBA" id="ARBA00023128"/>
    </source>
</evidence>
<dbReference type="GO" id="GO:0006412">
    <property type="term" value="P:translation"/>
    <property type="evidence" value="ECO:0007669"/>
    <property type="project" value="InterPro"/>
</dbReference>
<dbReference type="STRING" id="29655.A0A0K9NJW7"/>
<dbReference type="AlphaFoldDB" id="A0A0K9NJW7"/>
<dbReference type="PANTHER" id="PTHR13184">
    <property type="entry name" value="37S RIBOSOMAL PROTEIN S22"/>
    <property type="match status" value="1"/>
</dbReference>
<dbReference type="GO" id="GO:0005739">
    <property type="term" value="C:mitochondrion"/>
    <property type="evidence" value="ECO:0007669"/>
    <property type="project" value="UniProtKB-SubCell"/>
</dbReference>
<keyword evidence="3" id="KW-0809">Transit peptide</keyword>
<dbReference type="GO" id="GO:0046872">
    <property type="term" value="F:metal ion binding"/>
    <property type="evidence" value="ECO:0007669"/>
    <property type="project" value="UniProtKB-KW"/>
</dbReference>
<keyword evidence="2" id="KW-0479">Metal-binding</keyword>
<dbReference type="InterPro" id="IPR052571">
    <property type="entry name" value="Mt_RNA_Methyltransferase"/>
</dbReference>
<comment type="caution">
    <text evidence="8">The sequence shown here is derived from an EMBL/GenBank/DDBJ whole genome shotgun (WGS) entry which is preliminary data.</text>
</comment>
<evidence type="ECO:0000256" key="3">
    <source>
        <dbReference type="ARBA" id="ARBA00022946"/>
    </source>
</evidence>
<reference evidence="9" key="1">
    <citation type="journal article" date="2016" name="Nature">
        <title>The genome of the seagrass Zostera marina reveals angiosperm adaptation to the sea.</title>
        <authorList>
            <person name="Olsen J.L."/>
            <person name="Rouze P."/>
            <person name="Verhelst B."/>
            <person name="Lin Y.-C."/>
            <person name="Bayer T."/>
            <person name="Collen J."/>
            <person name="Dattolo E."/>
            <person name="De Paoli E."/>
            <person name="Dittami S."/>
            <person name="Maumus F."/>
            <person name="Michel G."/>
            <person name="Kersting A."/>
            <person name="Lauritano C."/>
            <person name="Lohaus R."/>
            <person name="Toepel M."/>
            <person name="Tonon T."/>
            <person name="Vanneste K."/>
            <person name="Amirebrahimi M."/>
            <person name="Brakel J."/>
            <person name="Bostroem C."/>
            <person name="Chovatia M."/>
            <person name="Grimwood J."/>
            <person name="Jenkins J.W."/>
            <person name="Jueterbock A."/>
            <person name="Mraz A."/>
            <person name="Stam W.T."/>
            <person name="Tice H."/>
            <person name="Bornberg-Bauer E."/>
            <person name="Green P.J."/>
            <person name="Pearson G.A."/>
            <person name="Procaccini G."/>
            <person name="Duarte C.M."/>
            <person name="Schmutz J."/>
            <person name="Reusch T.B.H."/>
            <person name="Van de Peer Y."/>
        </authorList>
    </citation>
    <scope>NUCLEOTIDE SEQUENCE [LARGE SCALE GENOMIC DNA]</scope>
    <source>
        <strain evidence="9">cv. Finnish</strain>
    </source>
</reference>
<dbReference type="SUPFAM" id="SSF53335">
    <property type="entry name" value="S-adenosyl-L-methionine-dependent methyltransferases"/>
    <property type="match status" value="1"/>
</dbReference>
<gene>
    <name evidence="8" type="ORF">ZOSMA_97G00270</name>
</gene>
<keyword evidence="9" id="KW-1185">Reference proteome</keyword>
<dbReference type="OMA" id="IMRMTIP"/>
<dbReference type="GO" id="GO:0051536">
    <property type="term" value="F:iron-sulfur cluster binding"/>
    <property type="evidence" value="ECO:0007669"/>
    <property type="project" value="UniProtKB-KW"/>
</dbReference>
<evidence type="ECO:0000256" key="4">
    <source>
        <dbReference type="ARBA" id="ARBA00023004"/>
    </source>
</evidence>
<evidence type="ECO:0000313" key="9">
    <source>
        <dbReference type="Proteomes" id="UP000036987"/>
    </source>
</evidence>
<name>A0A0K9NJW7_ZOSMR</name>
<evidence type="ECO:0000313" key="8">
    <source>
        <dbReference type="EMBL" id="KMZ56260.1"/>
    </source>
</evidence>
<keyword evidence="6" id="KW-0496">Mitochondrion</keyword>
<comment type="subcellular location">
    <subcellularLocation>
        <location evidence="1">Mitochondrion</location>
    </subcellularLocation>
</comment>
<keyword evidence="4" id="KW-0408">Iron</keyword>
<dbReference type="Pfam" id="PF09243">
    <property type="entry name" value="Rsm22"/>
    <property type="match status" value="2"/>
</dbReference>
<comment type="function">
    <text evidence="7">Mitochondrial ribosome (mitoribosome) assembly factor. Binds at the interface of the head and body domains of the mitochondrial small ribosomal subunit (mt-SSU), occluding the mRNA channel and preventing compaction of the head domain towards the body. Probable inactive methyltransferase: retains the characteristic folding and ability to bind S-adenosyl-L-methionine, but it probably lost its methyltransferase activity.</text>
</comment>
<dbReference type="Gene3D" id="3.40.50.150">
    <property type="entry name" value="Vaccinia Virus protein VP39"/>
    <property type="match status" value="1"/>
</dbReference>
<dbReference type="GO" id="GO:0008168">
    <property type="term" value="F:methyltransferase activity"/>
    <property type="evidence" value="ECO:0007669"/>
    <property type="project" value="InterPro"/>
</dbReference>
<dbReference type="PANTHER" id="PTHR13184:SF5">
    <property type="entry name" value="METHYLTRANSFERASE-LIKE PROTEIN 17, MITOCHONDRIAL"/>
    <property type="match status" value="1"/>
</dbReference>
<proteinExistence type="predicted"/>
<evidence type="ECO:0000256" key="2">
    <source>
        <dbReference type="ARBA" id="ARBA00022723"/>
    </source>
</evidence>
<dbReference type="OrthoDB" id="421327at2759"/>
<evidence type="ECO:0000256" key="7">
    <source>
        <dbReference type="ARBA" id="ARBA00045681"/>
    </source>
</evidence>
<evidence type="ECO:0000256" key="1">
    <source>
        <dbReference type="ARBA" id="ARBA00004173"/>
    </source>
</evidence>
<dbReference type="EMBL" id="LFYR01002205">
    <property type="protein sequence ID" value="KMZ56260.1"/>
    <property type="molecule type" value="Genomic_DNA"/>
</dbReference>
<dbReference type="InterPro" id="IPR029063">
    <property type="entry name" value="SAM-dependent_MTases_sf"/>
</dbReference>
<dbReference type="Proteomes" id="UP000036987">
    <property type="component" value="Unassembled WGS sequence"/>
</dbReference>
<sequence>MASSLIPRLPNNPMFTPDSLRSAAKQSQGVFVIPLRLRRAIKKYLRGMQNMHMKRNVLRLSHSFKQLKLNHANLPILHLSSISKDQVDQSRVYPGVKSHGTFPSDFDNLLQSRRFKIQSTYGDIGLTYGDDQTVAYVASRMPAVFSACHRVLREVRRRIPDFSPSRVLDFGAGPGTAMWAVRHVWPRSLEHFNLVEPSQDMQRAGQTLLQGLKNIPFIQSFESIELLHRKLKKTERKHDLVISSYALGEISSVSDRITIVRQLWDLTKDVLVLVEPGTPQGFKIISQMRSHILWMSKRKCRKKNDGSVNASLNIDNIVEDKEMEKHDAFVVAPCPHDGRCPLENTAKYCHFAQRLQRTSVQRAYKHSKCGVSLRGFEDEKFCFVALRRGSRPVKAWPLDGMNLETLKEQKVAKRNAQDSIIDKVPKENQIASDIEEEEHITVEDNLIRFASDNSEADETDDDLEDIIERDGVTRADLGGGWGRIVHTPARRGRLVEINVCRSTNRECSAGAFDRVVLTKTYDPTLHLQAKKSLWGDLWPCGDATQ</sequence>
<organism evidence="8 9">
    <name type="scientific">Zostera marina</name>
    <name type="common">Eelgrass</name>
    <dbReference type="NCBI Taxonomy" id="29655"/>
    <lineage>
        <taxon>Eukaryota</taxon>
        <taxon>Viridiplantae</taxon>
        <taxon>Streptophyta</taxon>
        <taxon>Embryophyta</taxon>
        <taxon>Tracheophyta</taxon>
        <taxon>Spermatophyta</taxon>
        <taxon>Magnoliopsida</taxon>
        <taxon>Liliopsida</taxon>
        <taxon>Zosteraceae</taxon>
        <taxon>Zostera</taxon>
    </lineage>
</organism>
<dbReference type="InterPro" id="IPR015324">
    <property type="entry name" value="Ribosomal_Rsm22-like"/>
</dbReference>
<accession>A0A0K9NJW7</accession>
<evidence type="ECO:0000256" key="5">
    <source>
        <dbReference type="ARBA" id="ARBA00023014"/>
    </source>
</evidence>